<evidence type="ECO:0000313" key="3">
    <source>
        <dbReference type="Proteomes" id="UP001156641"/>
    </source>
</evidence>
<accession>A0ABQ5ZZE0</accession>
<name>A0ABQ5ZZE0_9PROT</name>
<protein>
    <submittedName>
        <fullName evidence="2">Uncharacterized protein</fullName>
    </submittedName>
</protein>
<gene>
    <name evidence="2" type="ORF">GCM10010909_00060</name>
</gene>
<dbReference type="EMBL" id="BSOS01000001">
    <property type="protein sequence ID" value="GLR65329.1"/>
    <property type="molecule type" value="Genomic_DNA"/>
</dbReference>
<dbReference type="Proteomes" id="UP001156641">
    <property type="component" value="Unassembled WGS sequence"/>
</dbReference>
<reference evidence="3" key="1">
    <citation type="journal article" date="2019" name="Int. J. Syst. Evol. Microbiol.">
        <title>The Global Catalogue of Microorganisms (GCM) 10K type strain sequencing project: providing services to taxonomists for standard genome sequencing and annotation.</title>
        <authorList>
            <consortium name="The Broad Institute Genomics Platform"/>
            <consortium name="The Broad Institute Genome Sequencing Center for Infectious Disease"/>
            <person name="Wu L."/>
            <person name="Ma J."/>
        </authorList>
    </citation>
    <scope>NUCLEOTIDE SEQUENCE [LARGE SCALE GENOMIC DNA]</scope>
    <source>
        <strain evidence="3">NBRC 112502</strain>
    </source>
</reference>
<organism evidence="2 3">
    <name type="scientific">Acidocella aquatica</name>
    <dbReference type="NCBI Taxonomy" id="1922313"/>
    <lineage>
        <taxon>Bacteria</taxon>
        <taxon>Pseudomonadati</taxon>
        <taxon>Pseudomonadota</taxon>
        <taxon>Alphaproteobacteria</taxon>
        <taxon>Acetobacterales</taxon>
        <taxon>Acidocellaceae</taxon>
        <taxon>Acidocella</taxon>
    </lineage>
</organism>
<dbReference type="RefSeq" id="WP_284255826.1">
    <property type="nucleotide sequence ID" value="NZ_BSOS01000001.1"/>
</dbReference>
<proteinExistence type="predicted"/>
<keyword evidence="3" id="KW-1185">Reference proteome</keyword>
<comment type="caution">
    <text evidence="2">The sequence shown here is derived from an EMBL/GenBank/DDBJ whole genome shotgun (WGS) entry which is preliminary data.</text>
</comment>
<sequence>MKSRPSESPVRNGKSRAGHPEDAGSHATLEPASDVLALPHTDWLRHELRVAGPAIQVAEFTAAAAGPGGIHWAYPDLDYEEDDRYLALVNPPDGSQGLRPAAARILARELREAVFQHQGKVRALAGVSRLCPLDLHALIPIPAEILDLGPDHKNAHAWLRAHWGVVMALRKIRLVAAGCKKLRGKKEQVTIEFWSADWTPWPAIAALRQRFPELIFSVTPDYEGG</sequence>
<feature type="region of interest" description="Disordered" evidence="1">
    <location>
        <begin position="1"/>
        <end position="31"/>
    </location>
</feature>
<evidence type="ECO:0000313" key="2">
    <source>
        <dbReference type="EMBL" id="GLR65329.1"/>
    </source>
</evidence>
<evidence type="ECO:0000256" key="1">
    <source>
        <dbReference type="SAM" id="MobiDB-lite"/>
    </source>
</evidence>